<dbReference type="InterPro" id="IPR013320">
    <property type="entry name" value="ConA-like_dom_sf"/>
</dbReference>
<dbReference type="Pfam" id="PF17851">
    <property type="entry name" value="GH43_C2"/>
    <property type="match status" value="1"/>
</dbReference>
<protein>
    <submittedName>
        <fullName evidence="6">Glycoside hydrolase family 43 protein</fullName>
    </submittedName>
</protein>
<dbReference type="Gene3D" id="2.115.10.20">
    <property type="entry name" value="Glycosyl hydrolase domain, family 43"/>
    <property type="match status" value="1"/>
</dbReference>
<keyword evidence="7" id="KW-1185">Reference proteome</keyword>
<dbReference type="PANTHER" id="PTHR42812">
    <property type="entry name" value="BETA-XYLOSIDASE"/>
    <property type="match status" value="1"/>
</dbReference>
<dbReference type="GO" id="GO:0016787">
    <property type="term" value="F:hydrolase activity"/>
    <property type="evidence" value="ECO:0007669"/>
    <property type="project" value="UniProtKB-KW"/>
</dbReference>
<dbReference type="RefSeq" id="WP_344910669.1">
    <property type="nucleotide sequence ID" value="NZ_BAABDL010000048.1"/>
</dbReference>
<evidence type="ECO:0000256" key="2">
    <source>
        <dbReference type="ARBA" id="ARBA00022801"/>
    </source>
</evidence>
<dbReference type="PANTHER" id="PTHR42812:SF12">
    <property type="entry name" value="BETA-XYLOSIDASE-RELATED"/>
    <property type="match status" value="1"/>
</dbReference>
<keyword evidence="3 4" id="KW-0326">Glycosidase</keyword>
<evidence type="ECO:0000313" key="6">
    <source>
        <dbReference type="EMBL" id="GAA4064307.1"/>
    </source>
</evidence>
<proteinExistence type="inferred from homology"/>
<dbReference type="Proteomes" id="UP001501734">
    <property type="component" value="Unassembled WGS sequence"/>
</dbReference>
<dbReference type="InterPro" id="IPR006710">
    <property type="entry name" value="Glyco_hydro_43"/>
</dbReference>
<comment type="caution">
    <text evidence="6">The sequence shown here is derived from an EMBL/GenBank/DDBJ whole genome shotgun (WGS) entry which is preliminary data.</text>
</comment>
<dbReference type="InterPro" id="IPR041542">
    <property type="entry name" value="GH43_C2"/>
</dbReference>
<gene>
    <name evidence="6" type="ORF">GCM10022410_08550</name>
</gene>
<dbReference type="Gene3D" id="2.60.120.200">
    <property type="match status" value="1"/>
</dbReference>
<evidence type="ECO:0000256" key="1">
    <source>
        <dbReference type="ARBA" id="ARBA00009865"/>
    </source>
</evidence>
<evidence type="ECO:0000256" key="3">
    <source>
        <dbReference type="ARBA" id="ARBA00023295"/>
    </source>
</evidence>
<evidence type="ECO:0000313" key="7">
    <source>
        <dbReference type="Proteomes" id="UP001501734"/>
    </source>
</evidence>
<evidence type="ECO:0000259" key="5">
    <source>
        <dbReference type="Pfam" id="PF17851"/>
    </source>
</evidence>
<evidence type="ECO:0000256" key="4">
    <source>
        <dbReference type="RuleBase" id="RU361187"/>
    </source>
</evidence>
<accession>A0ABP7VD24</accession>
<sequence length="512" mass="58349">MKTTVTNPIFWADVPDVDVIRVGSSFYMISTSMHTMPGCPIMKSENLANWEIIGYVYDQIESNDAYHLVDGKNNYGQGQWATSLRYHNGIFYLCFSCNDTQKFYVYRTTDIESGDWQRSTIDGLYHDPALLFDNDRVFVISGCGDIRITELTKDLTAVKSDGVNQLLLETERQGIGLRCEGCHAYKIDGYYYLIFIEWPTEGKQRRRQIAYRSKDLFGDYERKIIFDDDMGYQNQGIAQGAIFDTAAGDWYAMLFQDHGAVGRIPYVLPVQWIDGWPMVGNDGKAPKSFSVNLPETKDKPLVVSDEFNYQENVIGESWQWNHNPDHTLWSFTERPGYLRLTTGQLTDHVLQARNTLTQRTEGPTCTAITRMDTTDMKSGDHAGLIALQSNFGTVGVQVNPDGEKSLTMTTKDGVIETIIEEKLNATNIIDLKIEFNFVDSIDLARFYYSTTGDEWIEIGEALQMKYTLDHFMGYRVGLFNYATTETGGSVDFDYFRYLKANKLIQPNADNTF</sequence>
<keyword evidence="2 4" id="KW-0378">Hydrolase</keyword>
<organism evidence="6 7">
    <name type="scientific">Amphibacillus indicireducens</name>
    <dbReference type="NCBI Taxonomy" id="1076330"/>
    <lineage>
        <taxon>Bacteria</taxon>
        <taxon>Bacillati</taxon>
        <taxon>Bacillota</taxon>
        <taxon>Bacilli</taxon>
        <taxon>Bacillales</taxon>
        <taxon>Bacillaceae</taxon>
        <taxon>Amphibacillus</taxon>
    </lineage>
</organism>
<comment type="similarity">
    <text evidence="1 4">Belongs to the glycosyl hydrolase 43 family.</text>
</comment>
<dbReference type="CDD" id="cd09001">
    <property type="entry name" value="GH43_FsAxh1-like"/>
    <property type="match status" value="1"/>
</dbReference>
<dbReference type="Pfam" id="PF04616">
    <property type="entry name" value="Glyco_hydro_43"/>
    <property type="match status" value="1"/>
</dbReference>
<reference evidence="7" key="1">
    <citation type="journal article" date="2019" name="Int. J. Syst. Evol. Microbiol.">
        <title>The Global Catalogue of Microorganisms (GCM) 10K type strain sequencing project: providing services to taxonomists for standard genome sequencing and annotation.</title>
        <authorList>
            <consortium name="The Broad Institute Genomics Platform"/>
            <consortium name="The Broad Institute Genome Sequencing Center for Infectious Disease"/>
            <person name="Wu L."/>
            <person name="Ma J."/>
        </authorList>
    </citation>
    <scope>NUCLEOTIDE SEQUENCE [LARGE SCALE GENOMIC DNA]</scope>
    <source>
        <strain evidence="7">JCM 17250</strain>
    </source>
</reference>
<name>A0ABP7VD24_9BACI</name>
<dbReference type="SUPFAM" id="SSF49899">
    <property type="entry name" value="Concanavalin A-like lectins/glucanases"/>
    <property type="match status" value="1"/>
</dbReference>
<dbReference type="EMBL" id="BAABDL010000048">
    <property type="protein sequence ID" value="GAA4064307.1"/>
    <property type="molecule type" value="Genomic_DNA"/>
</dbReference>
<dbReference type="SUPFAM" id="SSF75005">
    <property type="entry name" value="Arabinanase/levansucrase/invertase"/>
    <property type="match status" value="1"/>
</dbReference>
<feature type="domain" description="Beta-xylosidase C-terminal Concanavalin A-like" evidence="5">
    <location>
        <begin position="305"/>
        <end position="497"/>
    </location>
</feature>
<dbReference type="InterPro" id="IPR051795">
    <property type="entry name" value="Glycosyl_Hydrlase_43"/>
</dbReference>
<dbReference type="InterPro" id="IPR023296">
    <property type="entry name" value="Glyco_hydro_beta-prop_sf"/>
</dbReference>